<organism evidence="2 3">
    <name type="scientific">Methylobacterium tardum</name>
    <dbReference type="NCBI Taxonomy" id="374432"/>
    <lineage>
        <taxon>Bacteria</taxon>
        <taxon>Pseudomonadati</taxon>
        <taxon>Pseudomonadota</taxon>
        <taxon>Alphaproteobacteria</taxon>
        <taxon>Hyphomicrobiales</taxon>
        <taxon>Methylobacteriaceae</taxon>
        <taxon>Methylobacterium</taxon>
    </lineage>
</organism>
<evidence type="ECO:0000256" key="1">
    <source>
        <dbReference type="SAM" id="MobiDB-lite"/>
    </source>
</evidence>
<name>A0AA37TP01_9HYPH</name>
<reference evidence="3" key="1">
    <citation type="journal article" date="2019" name="Int. J. Syst. Evol. Microbiol.">
        <title>The Global Catalogue of Microorganisms (GCM) 10K type strain sequencing project: providing services to taxonomists for standard genome sequencing and annotation.</title>
        <authorList>
            <consortium name="The Broad Institute Genomics Platform"/>
            <consortium name="The Broad Institute Genome Sequencing Center for Infectious Disease"/>
            <person name="Wu L."/>
            <person name="Ma J."/>
        </authorList>
    </citation>
    <scope>NUCLEOTIDE SEQUENCE [LARGE SCALE GENOMIC DNA]</scope>
    <source>
        <strain evidence="3">NBRC 103632</strain>
    </source>
</reference>
<protein>
    <submittedName>
        <fullName evidence="2">Uncharacterized protein</fullName>
    </submittedName>
</protein>
<gene>
    <name evidence="2" type="ORF">GCM10007890_48570</name>
</gene>
<comment type="caution">
    <text evidence="2">The sequence shown here is derived from an EMBL/GenBank/DDBJ whole genome shotgun (WGS) entry which is preliminary data.</text>
</comment>
<evidence type="ECO:0000313" key="2">
    <source>
        <dbReference type="EMBL" id="GLS72842.1"/>
    </source>
</evidence>
<dbReference type="RefSeq" id="WP_043075190.1">
    <property type="nucleotide sequence ID" value="NZ_BPQZ01000003.1"/>
</dbReference>
<dbReference type="AlphaFoldDB" id="A0AA37TP01"/>
<sequence length="97" mass="9781">MASLCRDADPIGRACGPTGAPAAGPFRHDGDAAAAAHCLRDPSSAWTGLAVARTRAGISPATSAQVPRQARRKFRGGEGQRFGCNDGPVAARPNGAA</sequence>
<keyword evidence="3" id="KW-1185">Reference proteome</keyword>
<dbReference type="EMBL" id="BSPL01000023">
    <property type="protein sequence ID" value="GLS72842.1"/>
    <property type="molecule type" value="Genomic_DNA"/>
</dbReference>
<dbReference type="Proteomes" id="UP001157440">
    <property type="component" value="Unassembled WGS sequence"/>
</dbReference>
<proteinExistence type="predicted"/>
<evidence type="ECO:0000313" key="3">
    <source>
        <dbReference type="Proteomes" id="UP001157440"/>
    </source>
</evidence>
<accession>A0AA37TP01</accession>
<feature type="region of interest" description="Disordered" evidence="1">
    <location>
        <begin position="59"/>
        <end position="97"/>
    </location>
</feature>